<sequence>MTDRRRHLQHLAALASAAALPAWAAEDPDSTYDEESVLKAATDFFGQTTEGLAKVIEKAFKDQGRPNAYIKGQEASGAVTVGLRYGDGELLMKGGGSAKVYWAGPSIGFDVGGNASKVFTLIYHLPKASAIYQRFPGVDGSLYYIGGAGINYQRLHGIVLAPIRLGVGLRAGASVGYIHYRREKSINPF</sequence>
<feature type="chain" id="PRO_5045920524" description="DUF1134 domain-containing protein" evidence="1">
    <location>
        <begin position="25"/>
        <end position="189"/>
    </location>
</feature>
<dbReference type="RefSeq" id="WP_310263866.1">
    <property type="nucleotide sequence ID" value="NZ_JAVDXU010000001.1"/>
</dbReference>
<dbReference type="InterPro" id="IPR006311">
    <property type="entry name" value="TAT_signal"/>
</dbReference>
<dbReference type="Proteomes" id="UP001180453">
    <property type="component" value="Unassembled WGS sequence"/>
</dbReference>
<accession>A0ABU1YKQ2</accession>
<proteinExistence type="predicted"/>
<dbReference type="InterPro" id="IPR008325">
    <property type="entry name" value="EipA-like"/>
</dbReference>
<protein>
    <recommendedName>
        <fullName evidence="4">DUF1134 domain-containing protein</fullName>
    </recommendedName>
</protein>
<keyword evidence="3" id="KW-1185">Reference proteome</keyword>
<dbReference type="PROSITE" id="PS51318">
    <property type="entry name" value="TAT"/>
    <property type="match status" value="1"/>
</dbReference>
<feature type="signal peptide" evidence="1">
    <location>
        <begin position="1"/>
        <end position="24"/>
    </location>
</feature>
<evidence type="ECO:0000313" key="2">
    <source>
        <dbReference type="EMBL" id="MDR7269308.1"/>
    </source>
</evidence>
<keyword evidence="1" id="KW-0732">Signal</keyword>
<dbReference type="EMBL" id="JAVDXU010000001">
    <property type="protein sequence ID" value="MDR7269308.1"/>
    <property type="molecule type" value="Genomic_DNA"/>
</dbReference>
<comment type="caution">
    <text evidence="2">The sequence shown here is derived from an EMBL/GenBank/DDBJ whole genome shotgun (WGS) entry which is preliminary data.</text>
</comment>
<gene>
    <name evidence="2" type="ORF">J2X20_001937</name>
</gene>
<reference evidence="2 3" key="1">
    <citation type="submission" date="2023-07" db="EMBL/GenBank/DDBJ databases">
        <title>Sorghum-associated microbial communities from plants grown in Nebraska, USA.</title>
        <authorList>
            <person name="Schachtman D."/>
        </authorList>
    </citation>
    <scope>NUCLEOTIDE SEQUENCE [LARGE SCALE GENOMIC DNA]</scope>
    <source>
        <strain evidence="2 3">BE314</strain>
    </source>
</reference>
<dbReference type="Pfam" id="PF06577">
    <property type="entry name" value="EipA"/>
    <property type="match status" value="1"/>
</dbReference>
<name>A0ABU1YKQ2_ROSSA</name>
<evidence type="ECO:0000256" key="1">
    <source>
        <dbReference type="SAM" id="SignalP"/>
    </source>
</evidence>
<evidence type="ECO:0008006" key="4">
    <source>
        <dbReference type="Google" id="ProtNLM"/>
    </source>
</evidence>
<organism evidence="2 3">
    <name type="scientific">Roseateles saccharophilus</name>
    <name type="common">Pseudomonas saccharophila</name>
    <dbReference type="NCBI Taxonomy" id="304"/>
    <lineage>
        <taxon>Bacteria</taxon>
        <taxon>Pseudomonadati</taxon>
        <taxon>Pseudomonadota</taxon>
        <taxon>Betaproteobacteria</taxon>
        <taxon>Burkholderiales</taxon>
        <taxon>Sphaerotilaceae</taxon>
        <taxon>Roseateles</taxon>
    </lineage>
</organism>
<evidence type="ECO:0000313" key="3">
    <source>
        <dbReference type="Proteomes" id="UP001180453"/>
    </source>
</evidence>